<evidence type="ECO:0000256" key="4">
    <source>
        <dbReference type="ARBA" id="ARBA00022833"/>
    </source>
</evidence>
<dbReference type="GO" id="GO:0003677">
    <property type="term" value="F:DNA binding"/>
    <property type="evidence" value="ECO:0007669"/>
    <property type="project" value="UniProtKB-KW"/>
</dbReference>
<feature type="domain" description="TFIIS central" evidence="12">
    <location>
        <begin position="162"/>
        <end position="277"/>
    </location>
</feature>
<dbReference type="CDD" id="cd13749">
    <property type="entry name" value="Zn-ribbon_TFIIS"/>
    <property type="match status" value="1"/>
</dbReference>
<dbReference type="PROSITE" id="PS51133">
    <property type="entry name" value="ZF_TFIIS_2"/>
    <property type="match status" value="1"/>
</dbReference>
<name>A0A9D4TJ67_CHLVU</name>
<evidence type="ECO:0000259" key="12">
    <source>
        <dbReference type="PROSITE" id="PS51321"/>
    </source>
</evidence>
<dbReference type="InterPro" id="IPR035441">
    <property type="entry name" value="TFIIS/LEDGF_dom_sf"/>
</dbReference>
<evidence type="ECO:0000256" key="8">
    <source>
        <dbReference type="RuleBase" id="RU368078"/>
    </source>
</evidence>
<accession>A0A9D4TJ67</accession>
<feature type="domain" description="TFIIS N-terminal" evidence="11">
    <location>
        <begin position="13"/>
        <end position="88"/>
    </location>
</feature>
<sequence>MAVTAAELGKLVETVLTAVKQADDGDSAEQQRAVDGLKLLKKQRVNTKVLGATQAGKRIKALAKHSRPDVAAAATAVIAAWKDAVRQEAADNTAAIAGDGKAAASTAGGPASSRQTAPSSSGPGDGGGGTQPGSQQTVDAAAPAQLPPALDPEAVPRSGDSVRDKCRQHLASAFQLAVMEGVAGDPVMAAVAVENEIFNQNNGVSQAYKAKFRNLHFNLKDAGNPDLRRKVLGGDIAPDVVVVLAPEELASDAKRNENARIREKKLFDSAPAAMKQATTDQFQCGKCRQRKTTYYQMQTRSADEPMTTFVSCLNCNNRWKFC</sequence>
<feature type="region of interest" description="Disordered" evidence="9">
    <location>
        <begin position="101"/>
        <end position="139"/>
    </location>
</feature>
<dbReference type="SUPFAM" id="SSF46942">
    <property type="entry name" value="Elongation factor TFIIS domain 2"/>
    <property type="match status" value="1"/>
</dbReference>
<dbReference type="SMART" id="SM00510">
    <property type="entry name" value="TFS2M"/>
    <property type="match status" value="1"/>
</dbReference>
<dbReference type="EMBL" id="SIDB01000010">
    <property type="protein sequence ID" value="KAI3426986.1"/>
    <property type="molecule type" value="Genomic_DNA"/>
</dbReference>
<evidence type="ECO:0000256" key="5">
    <source>
        <dbReference type="ARBA" id="ARBA00023242"/>
    </source>
</evidence>
<evidence type="ECO:0000313" key="13">
    <source>
        <dbReference type="EMBL" id="KAI3426986.1"/>
    </source>
</evidence>
<dbReference type="GO" id="GO:0006368">
    <property type="term" value="P:transcription elongation by RNA polymerase II"/>
    <property type="evidence" value="ECO:0007669"/>
    <property type="project" value="InterPro"/>
</dbReference>
<dbReference type="InterPro" id="IPR035100">
    <property type="entry name" value="TF_IIS-typ"/>
</dbReference>
<dbReference type="InterPro" id="IPR006289">
    <property type="entry name" value="TFSII"/>
</dbReference>
<keyword evidence="8" id="KW-0804">Transcription</keyword>
<evidence type="ECO:0000256" key="2">
    <source>
        <dbReference type="ARBA" id="ARBA00022723"/>
    </source>
</evidence>
<dbReference type="PIRSF" id="PIRSF006704">
    <property type="entry name" value="TF_IIS"/>
    <property type="match status" value="1"/>
</dbReference>
<feature type="domain" description="TFIIS-type" evidence="10">
    <location>
        <begin position="280"/>
        <end position="320"/>
    </location>
</feature>
<evidence type="ECO:0000256" key="6">
    <source>
        <dbReference type="PROSITE-ProRule" id="PRU00472"/>
    </source>
</evidence>
<dbReference type="Gene3D" id="1.10.472.30">
    <property type="entry name" value="Transcription elongation factor S-II, central domain"/>
    <property type="match status" value="1"/>
</dbReference>
<dbReference type="Gene3D" id="2.20.25.10">
    <property type="match status" value="1"/>
</dbReference>
<dbReference type="AlphaFoldDB" id="A0A9D4TJ67"/>
<dbReference type="InterPro" id="IPR017923">
    <property type="entry name" value="TFIIS_N"/>
</dbReference>
<protein>
    <recommendedName>
        <fullName evidence="8">Transcription elongation factor</fullName>
    </recommendedName>
</protein>
<dbReference type="SUPFAM" id="SSF57783">
    <property type="entry name" value="Zinc beta-ribbon"/>
    <property type="match status" value="1"/>
</dbReference>
<proteinExistence type="inferred from homology"/>
<evidence type="ECO:0000256" key="7">
    <source>
        <dbReference type="PROSITE-ProRule" id="PRU00649"/>
    </source>
</evidence>
<evidence type="ECO:0000256" key="3">
    <source>
        <dbReference type="ARBA" id="ARBA00022771"/>
    </source>
</evidence>
<dbReference type="PANTHER" id="PTHR11477">
    <property type="entry name" value="TRANSCRIPTION FACTOR S-II ZINC FINGER DOMAIN-CONTAINING PROTEIN"/>
    <property type="match status" value="1"/>
</dbReference>
<reference evidence="13" key="2">
    <citation type="submission" date="2020-11" db="EMBL/GenBank/DDBJ databases">
        <authorList>
            <person name="Cecchin M."/>
            <person name="Marcolungo L."/>
            <person name="Rossato M."/>
            <person name="Girolomoni L."/>
            <person name="Cosentino E."/>
            <person name="Cuine S."/>
            <person name="Li-Beisson Y."/>
            <person name="Delledonne M."/>
            <person name="Ballottari M."/>
        </authorList>
    </citation>
    <scope>NUCLEOTIDE SEQUENCE</scope>
    <source>
        <strain evidence="13">211/11P</strain>
        <tissue evidence="13">Whole cell</tissue>
    </source>
</reference>
<evidence type="ECO:0000313" key="14">
    <source>
        <dbReference type="Proteomes" id="UP001055712"/>
    </source>
</evidence>
<dbReference type="Pfam" id="PF07500">
    <property type="entry name" value="TFIIS_M"/>
    <property type="match status" value="1"/>
</dbReference>
<evidence type="ECO:0000259" key="11">
    <source>
        <dbReference type="PROSITE" id="PS51319"/>
    </source>
</evidence>
<keyword evidence="8" id="KW-0805">Transcription regulation</keyword>
<dbReference type="InterPro" id="IPR003618">
    <property type="entry name" value="TFIIS_cen_dom"/>
</dbReference>
<evidence type="ECO:0000256" key="1">
    <source>
        <dbReference type="ARBA" id="ARBA00004123"/>
    </source>
</evidence>
<keyword evidence="14" id="KW-1185">Reference proteome</keyword>
<dbReference type="SUPFAM" id="SSF47676">
    <property type="entry name" value="Conserved domain common to transcription factors TFIIS, elongin A, CRSP70"/>
    <property type="match status" value="1"/>
</dbReference>
<organism evidence="13 14">
    <name type="scientific">Chlorella vulgaris</name>
    <name type="common">Green alga</name>
    <dbReference type="NCBI Taxonomy" id="3077"/>
    <lineage>
        <taxon>Eukaryota</taxon>
        <taxon>Viridiplantae</taxon>
        <taxon>Chlorophyta</taxon>
        <taxon>core chlorophytes</taxon>
        <taxon>Trebouxiophyceae</taxon>
        <taxon>Chlorellales</taxon>
        <taxon>Chlorellaceae</taxon>
        <taxon>Chlorella clade</taxon>
        <taxon>Chlorella</taxon>
    </lineage>
</organism>
<dbReference type="SMART" id="SM00440">
    <property type="entry name" value="ZnF_C2C2"/>
    <property type="match status" value="1"/>
</dbReference>
<dbReference type="Proteomes" id="UP001055712">
    <property type="component" value="Unassembled WGS sequence"/>
</dbReference>
<dbReference type="NCBIfam" id="TIGR01385">
    <property type="entry name" value="TFSII"/>
    <property type="match status" value="1"/>
</dbReference>
<keyword evidence="4 8" id="KW-0862">Zinc</keyword>
<feature type="compositionally biased region" description="Low complexity" evidence="9">
    <location>
        <begin position="101"/>
        <end position="122"/>
    </location>
</feature>
<dbReference type="GO" id="GO:0008270">
    <property type="term" value="F:zinc ion binding"/>
    <property type="evidence" value="ECO:0007669"/>
    <property type="project" value="UniProtKB-UniRule"/>
</dbReference>
<dbReference type="FunFam" id="2.20.25.10:FF:000001">
    <property type="entry name" value="Probable Transcription elongation factor S-II"/>
    <property type="match status" value="1"/>
</dbReference>
<comment type="caution">
    <text evidence="13">The sequence shown here is derived from an EMBL/GenBank/DDBJ whole genome shotgun (WGS) entry which is preliminary data.</text>
</comment>
<gene>
    <name evidence="13" type="ORF">D9Q98_006930</name>
</gene>
<dbReference type="OrthoDB" id="44867at2759"/>
<dbReference type="PANTHER" id="PTHR11477:SF0">
    <property type="entry name" value="IP08861P-RELATED"/>
    <property type="match status" value="1"/>
</dbReference>
<dbReference type="Pfam" id="PF08711">
    <property type="entry name" value="Med26"/>
    <property type="match status" value="1"/>
</dbReference>
<dbReference type="PROSITE" id="PS51319">
    <property type="entry name" value="TFIIS_N"/>
    <property type="match status" value="1"/>
</dbReference>
<comment type="similarity">
    <text evidence="8">Belongs to the TFS-II family.</text>
</comment>
<dbReference type="InterPro" id="IPR003617">
    <property type="entry name" value="TFIIS/CRSP70_N_sub"/>
</dbReference>
<keyword evidence="2 8" id="KW-0479">Metal-binding</keyword>
<dbReference type="Gene3D" id="1.20.930.10">
    <property type="entry name" value="Conserved domain common to transcription factors TFIIS, elongin A, CRSP70"/>
    <property type="match status" value="1"/>
</dbReference>
<dbReference type="InterPro" id="IPR036575">
    <property type="entry name" value="TFIIS_cen_dom_sf"/>
</dbReference>
<comment type="subcellular location">
    <subcellularLocation>
        <location evidence="1 7 8">Nucleus</location>
    </subcellularLocation>
</comment>
<reference evidence="13" key="1">
    <citation type="journal article" date="2019" name="Plant J.">
        <title>Chlorella vulgaris genome assembly and annotation reveals the molecular basis for metabolic acclimation to high light conditions.</title>
        <authorList>
            <person name="Cecchin M."/>
            <person name="Marcolungo L."/>
            <person name="Rossato M."/>
            <person name="Girolomoni L."/>
            <person name="Cosentino E."/>
            <person name="Cuine S."/>
            <person name="Li-Beisson Y."/>
            <person name="Delledonne M."/>
            <person name="Ballottari M."/>
        </authorList>
    </citation>
    <scope>NUCLEOTIDE SEQUENCE</scope>
    <source>
        <strain evidence="13">211/11P</strain>
    </source>
</reference>
<dbReference type="SMART" id="SM00509">
    <property type="entry name" value="TFS2N"/>
    <property type="match status" value="1"/>
</dbReference>
<dbReference type="InterPro" id="IPR001222">
    <property type="entry name" value="Znf_TFIIS"/>
</dbReference>
<evidence type="ECO:0000259" key="10">
    <source>
        <dbReference type="PROSITE" id="PS51133"/>
    </source>
</evidence>
<keyword evidence="5 7" id="KW-0539">Nucleus</keyword>
<comment type="function">
    <text evidence="8">Necessary for efficient RNA polymerase II transcription elongation past template-encoded arresting sites.</text>
</comment>
<dbReference type="PROSITE" id="PS51321">
    <property type="entry name" value="TFIIS_CENTRAL"/>
    <property type="match status" value="1"/>
</dbReference>
<dbReference type="PROSITE" id="PS00466">
    <property type="entry name" value="ZF_TFIIS_1"/>
    <property type="match status" value="1"/>
</dbReference>
<keyword evidence="3 6" id="KW-0863">Zinc-finger</keyword>
<keyword evidence="8" id="KW-0238">DNA-binding</keyword>
<dbReference type="Pfam" id="PF01096">
    <property type="entry name" value="Zn_ribbon_TFIIS"/>
    <property type="match status" value="1"/>
</dbReference>
<evidence type="ECO:0000256" key="9">
    <source>
        <dbReference type="SAM" id="MobiDB-lite"/>
    </source>
</evidence>
<dbReference type="GO" id="GO:0005634">
    <property type="term" value="C:nucleus"/>
    <property type="evidence" value="ECO:0007669"/>
    <property type="project" value="UniProtKB-SubCell"/>
</dbReference>